<proteinExistence type="predicted"/>
<feature type="compositionally biased region" description="Acidic residues" evidence="1">
    <location>
        <begin position="102"/>
        <end position="114"/>
    </location>
</feature>
<dbReference type="Proteomes" id="UP000814243">
    <property type="component" value="Unassembled WGS sequence"/>
</dbReference>
<accession>A0A922MMK7</accession>
<dbReference type="EMBL" id="JACEFF010000343">
    <property type="protein sequence ID" value="KAH9639428.1"/>
    <property type="molecule type" value="Genomic_DNA"/>
</dbReference>
<name>A0A922MMK7_SPOEX</name>
<evidence type="ECO:0000313" key="3">
    <source>
        <dbReference type="Proteomes" id="UP000814243"/>
    </source>
</evidence>
<protein>
    <submittedName>
        <fullName evidence="2">Uncharacterized protein</fullName>
    </submittedName>
</protein>
<feature type="compositionally biased region" description="Polar residues" evidence="1">
    <location>
        <begin position="48"/>
        <end position="58"/>
    </location>
</feature>
<organism evidence="2 3">
    <name type="scientific">Spodoptera exigua</name>
    <name type="common">Beet armyworm</name>
    <name type="synonym">Noctua fulgens</name>
    <dbReference type="NCBI Taxonomy" id="7107"/>
    <lineage>
        <taxon>Eukaryota</taxon>
        <taxon>Metazoa</taxon>
        <taxon>Ecdysozoa</taxon>
        <taxon>Arthropoda</taxon>
        <taxon>Hexapoda</taxon>
        <taxon>Insecta</taxon>
        <taxon>Pterygota</taxon>
        <taxon>Neoptera</taxon>
        <taxon>Endopterygota</taxon>
        <taxon>Lepidoptera</taxon>
        <taxon>Glossata</taxon>
        <taxon>Ditrysia</taxon>
        <taxon>Noctuoidea</taxon>
        <taxon>Noctuidae</taxon>
        <taxon>Amphipyrinae</taxon>
        <taxon>Spodoptera</taxon>
    </lineage>
</organism>
<evidence type="ECO:0000256" key="1">
    <source>
        <dbReference type="SAM" id="MobiDB-lite"/>
    </source>
</evidence>
<sequence length="152" mass="16892">MSTLINVYFFPQTPFVRQNTPHPKDLKAKAQKLLAGRSPEVAALQAAKQEQPTTNGISMISPPDHVLGPVETEPEYTTQAAPELTKEEDSDTQTAADRESSEGENDENEDSDELEAIKKREQQEEPKTDDEETAEDTHDGECHINYIVLLGN</sequence>
<dbReference type="AlphaFoldDB" id="A0A922MMK7"/>
<gene>
    <name evidence="2" type="ORF">HF086_002117</name>
</gene>
<reference evidence="2" key="1">
    <citation type="journal article" date="2021" name="G3 (Bethesda)">
        <title>Genome and transcriptome analysis of the beet armyworm Spodoptera exigua reveals targets for pest control. .</title>
        <authorList>
            <person name="Simon S."/>
            <person name="Breeschoten T."/>
            <person name="Jansen H.J."/>
            <person name="Dirks R.P."/>
            <person name="Schranz M.E."/>
            <person name="Ros V.I.D."/>
        </authorList>
    </citation>
    <scope>NUCLEOTIDE SEQUENCE</scope>
    <source>
        <strain evidence="2">TB_SE_WUR_2020</strain>
    </source>
</reference>
<evidence type="ECO:0000313" key="2">
    <source>
        <dbReference type="EMBL" id="KAH9639428.1"/>
    </source>
</evidence>
<feature type="region of interest" description="Disordered" evidence="1">
    <location>
        <begin position="40"/>
        <end position="144"/>
    </location>
</feature>
<feature type="compositionally biased region" description="Basic and acidic residues" evidence="1">
    <location>
        <begin position="115"/>
        <end position="126"/>
    </location>
</feature>
<comment type="caution">
    <text evidence="2">The sequence shown here is derived from an EMBL/GenBank/DDBJ whole genome shotgun (WGS) entry which is preliminary data.</text>
</comment>